<dbReference type="GO" id="GO:0006749">
    <property type="term" value="P:glutathione metabolic process"/>
    <property type="evidence" value="ECO:0007669"/>
    <property type="project" value="TreeGrafter"/>
</dbReference>
<dbReference type="PANTHER" id="PTHR11571:SF150">
    <property type="entry name" value="GLUTATHIONE S-TRANSFERASE"/>
    <property type="match status" value="1"/>
</dbReference>
<evidence type="ECO:0000256" key="1">
    <source>
        <dbReference type="ARBA" id="ARBA00007409"/>
    </source>
</evidence>
<dbReference type="SUPFAM" id="SSF47616">
    <property type="entry name" value="GST C-terminal domain-like"/>
    <property type="match status" value="1"/>
</dbReference>
<dbReference type="InterPro" id="IPR050213">
    <property type="entry name" value="GST_superfamily"/>
</dbReference>
<dbReference type="PROSITE" id="PS50404">
    <property type="entry name" value="GST_NTER"/>
    <property type="match status" value="1"/>
</dbReference>
<name>A0A7I8VXR5_9ANNE</name>
<dbReference type="GO" id="GO:0004364">
    <property type="term" value="F:glutathione transferase activity"/>
    <property type="evidence" value="ECO:0007669"/>
    <property type="project" value="TreeGrafter"/>
</dbReference>
<keyword evidence="7" id="KW-1185">Reference proteome</keyword>
<evidence type="ECO:0000256" key="3">
    <source>
        <dbReference type="ARBA" id="ARBA00049616"/>
    </source>
</evidence>
<dbReference type="SFLD" id="SFLDG00363">
    <property type="entry name" value="AMPS_(cytGST):_Alpha-__Mu-__Pi"/>
    <property type="match status" value="1"/>
</dbReference>
<evidence type="ECO:0000259" key="4">
    <source>
        <dbReference type="PROSITE" id="PS50404"/>
    </source>
</evidence>
<evidence type="ECO:0000259" key="5">
    <source>
        <dbReference type="PROSITE" id="PS50405"/>
    </source>
</evidence>
<accession>A0A7I8VXR5</accession>
<dbReference type="FunFam" id="3.40.30.10:FF:000035">
    <property type="entry name" value="hematopoietic prostaglandin D synthase"/>
    <property type="match status" value="1"/>
</dbReference>
<dbReference type="Gene3D" id="1.20.1050.10">
    <property type="match status" value="1"/>
</dbReference>
<dbReference type="InterPro" id="IPR004045">
    <property type="entry name" value="Glutathione_S-Trfase_N"/>
</dbReference>
<dbReference type="InterPro" id="IPR036249">
    <property type="entry name" value="Thioredoxin-like_sf"/>
</dbReference>
<dbReference type="SFLD" id="SFLDS00019">
    <property type="entry name" value="Glutathione_Transferase_(cytos"/>
    <property type="match status" value="1"/>
</dbReference>
<feature type="domain" description="GST C-terminal" evidence="5">
    <location>
        <begin position="82"/>
        <end position="205"/>
    </location>
</feature>
<feature type="domain" description="GST N-terminal" evidence="4">
    <location>
        <begin position="3"/>
        <end position="80"/>
    </location>
</feature>
<dbReference type="EMBL" id="CAJFCJ010000012">
    <property type="protein sequence ID" value="CAD5120507.1"/>
    <property type="molecule type" value="Genomic_DNA"/>
</dbReference>
<sequence>MAPKYELIYFNARGRAEGVRYIFALTGQDYTDSRYTNEEWQKIKNDIPSKQVPALKVDNQYIPQSNAIIRYLGKKFNLIGKTDMDAAIIDSAMGCADDIASGFIAMKFGGLNEEQTKAKAEKMKTEIVPKMLEYFEHALSADGFLTSTKALTIGELSTSLTIEWVQLFLPDFDLSKYPKTVKMLKNVVENPKIAAWIKKRPVTEH</sequence>
<dbReference type="InterPro" id="IPR036282">
    <property type="entry name" value="Glutathione-S-Trfase_C_sf"/>
</dbReference>
<evidence type="ECO:0000313" key="6">
    <source>
        <dbReference type="EMBL" id="CAD5120507.1"/>
    </source>
</evidence>
<gene>
    <name evidence="6" type="ORF">DGYR_LOCUS8597</name>
</gene>
<dbReference type="SUPFAM" id="SSF52833">
    <property type="entry name" value="Thioredoxin-like"/>
    <property type="match status" value="1"/>
</dbReference>
<dbReference type="OrthoDB" id="414243at2759"/>
<reference evidence="6 7" key="1">
    <citation type="submission" date="2020-08" db="EMBL/GenBank/DDBJ databases">
        <authorList>
            <person name="Hejnol A."/>
        </authorList>
    </citation>
    <scope>NUCLEOTIDE SEQUENCE [LARGE SCALE GENOMIC DNA]</scope>
</reference>
<proteinExistence type="inferred from homology"/>
<dbReference type="CDD" id="cd03039">
    <property type="entry name" value="GST_N_Sigma_like"/>
    <property type="match status" value="1"/>
</dbReference>
<evidence type="ECO:0000313" key="7">
    <source>
        <dbReference type="Proteomes" id="UP000549394"/>
    </source>
</evidence>
<dbReference type="InterPro" id="IPR040079">
    <property type="entry name" value="Glutathione_S-Trfase"/>
</dbReference>
<dbReference type="PROSITE" id="PS50405">
    <property type="entry name" value="GST_CTER"/>
    <property type="match status" value="1"/>
</dbReference>
<dbReference type="AlphaFoldDB" id="A0A7I8VXR5"/>
<dbReference type="SFLD" id="SFLDG01205">
    <property type="entry name" value="AMPS.1"/>
    <property type="match status" value="1"/>
</dbReference>
<comment type="function">
    <text evidence="3">S-crystallins are structural components of squids and octopi eye lens. Contains relatively little if any GST activity.</text>
</comment>
<keyword evidence="2" id="KW-0273">Eye lens protein</keyword>
<organism evidence="6 7">
    <name type="scientific">Dimorphilus gyrociliatus</name>
    <dbReference type="NCBI Taxonomy" id="2664684"/>
    <lineage>
        <taxon>Eukaryota</taxon>
        <taxon>Metazoa</taxon>
        <taxon>Spiralia</taxon>
        <taxon>Lophotrochozoa</taxon>
        <taxon>Annelida</taxon>
        <taxon>Polychaeta</taxon>
        <taxon>Polychaeta incertae sedis</taxon>
        <taxon>Dinophilidae</taxon>
        <taxon>Dimorphilus</taxon>
    </lineage>
</organism>
<dbReference type="Pfam" id="PF14497">
    <property type="entry name" value="GST_C_3"/>
    <property type="match status" value="1"/>
</dbReference>
<dbReference type="Gene3D" id="3.40.30.10">
    <property type="entry name" value="Glutaredoxin"/>
    <property type="match status" value="1"/>
</dbReference>
<dbReference type="Proteomes" id="UP000549394">
    <property type="component" value="Unassembled WGS sequence"/>
</dbReference>
<dbReference type="InterPro" id="IPR010987">
    <property type="entry name" value="Glutathione-S-Trfase_C-like"/>
</dbReference>
<evidence type="ECO:0000256" key="2">
    <source>
        <dbReference type="ARBA" id="ARBA00022613"/>
    </source>
</evidence>
<dbReference type="PANTHER" id="PTHR11571">
    <property type="entry name" value="GLUTATHIONE S-TRANSFERASE"/>
    <property type="match status" value="1"/>
</dbReference>
<dbReference type="GO" id="GO:0005212">
    <property type="term" value="F:structural constituent of eye lens"/>
    <property type="evidence" value="ECO:0007669"/>
    <property type="project" value="UniProtKB-KW"/>
</dbReference>
<protein>
    <submittedName>
        <fullName evidence="6">DgyrCDS9074</fullName>
    </submittedName>
</protein>
<comment type="similarity">
    <text evidence="1">Belongs to the GST superfamily.</text>
</comment>
<dbReference type="Pfam" id="PF02798">
    <property type="entry name" value="GST_N"/>
    <property type="match status" value="1"/>
</dbReference>
<comment type="caution">
    <text evidence="6">The sequence shown here is derived from an EMBL/GenBank/DDBJ whole genome shotgun (WGS) entry which is preliminary data.</text>
</comment>
<dbReference type="InterPro" id="IPR004046">
    <property type="entry name" value="GST_C"/>
</dbReference>